<accession>A0A1B6FJN0</accession>
<keyword evidence="1" id="KW-0645">Protease</keyword>
<evidence type="ECO:0000256" key="4">
    <source>
        <dbReference type="ARBA" id="ARBA00023157"/>
    </source>
</evidence>
<dbReference type="Pfam" id="PF00089">
    <property type="entry name" value="Trypsin"/>
    <property type="match status" value="1"/>
</dbReference>
<keyword evidence="4" id="KW-1015">Disulfide bond</keyword>
<proteinExistence type="predicted"/>
<evidence type="ECO:0000256" key="2">
    <source>
        <dbReference type="ARBA" id="ARBA00022801"/>
    </source>
</evidence>
<keyword evidence="2" id="KW-0378">Hydrolase</keyword>
<sequence length="255" mass="27358">MQSAITLLCLFFGLFATKNVLSAEVANTANILQFPYYASIEQNGEFLCAATIVDDKYVMSTNSCVSGYNASSLQVRVGTDKQGHRGQLFQAIKISPYVSSGMNPGPTPTFAADIALIKIGVSFTYDPHVMWLNPNNDGIHELQSGVIASWANPKALGSPLISASVTVLPTSSCASLYSGVRNISSTEFCVWPSDANSQPCLAALGAPLYYNEQYYGLVTYNPGCASTAYPVIVTEVSQFTSFIITILCDMASFFP</sequence>
<protein>
    <recommendedName>
        <fullName evidence="6">Peptidase S1 domain-containing protein</fullName>
    </recommendedName>
</protein>
<name>A0A1B6FJN0_9HEMI</name>
<dbReference type="GO" id="GO:0004252">
    <property type="term" value="F:serine-type endopeptidase activity"/>
    <property type="evidence" value="ECO:0007669"/>
    <property type="project" value="InterPro"/>
</dbReference>
<dbReference type="PANTHER" id="PTHR24276:SF98">
    <property type="entry name" value="FI18310P1-RELATED"/>
    <property type="match status" value="1"/>
</dbReference>
<evidence type="ECO:0000256" key="1">
    <source>
        <dbReference type="ARBA" id="ARBA00022670"/>
    </source>
</evidence>
<evidence type="ECO:0000313" key="8">
    <source>
        <dbReference type="EMBL" id="JAS50377.1"/>
    </source>
</evidence>
<dbReference type="Gene3D" id="2.40.10.10">
    <property type="entry name" value="Trypsin-like serine proteases"/>
    <property type="match status" value="1"/>
</dbReference>
<dbReference type="PANTHER" id="PTHR24276">
    <property type="entry name" value="POLYSERASE-RELATED"/>
    <property type="match status" value="1"/>
</dbReference>
<reference evidence="8" key="1">
    <citation type="submission" date="2015-11" db="EMBL/GenBank/DDBJ databases">
        <title>De novo transcriptome assembly of four potential Pierce s Disease insect vectors from Arizona vineyards.</title>
        <authorList>
            <person name="Tassone E.E."/>
        </authorList>
    </citation>
    <scope>NUCLEOTIDE SEQUENCE</scope>
</reference>
<feature type="chain" id="PRO_5008583014" description="Peptidase S1 domain-containing protein" evidence="5">
    <location>
        <begin position="23"/>
        <end position="255"/>
    </location>
</feature>
<keyword evidence="5" id="KW-0732">Signal</keyword>
<feature type="domain" description="Peptidase S1" evidence="6">
    <location>
        <begin position="20"/>
        <end position="248"/>
    </location>
</feature>
<evidence type="ECO:0000256" key="3">
    <source>
        <dbReference type="ARBA" id="ARBA00022825"/>
    </source>
</evidence>
<organism evidence="8">
    <name type="scientific">Cuerna arida</name>
    <dbReference type="NCBI Taxonomy" id="1464854"/>
    <lineage>
        <taxon>Eukaryota</taxon>
        <taxon>Metazoa</taxon>
        <taxon>Ecdysozoa</taxon>
        <taxon>Arthropoda</taxon>
        <taxon>Hexapoda</taxon>
        <taxon>Insecta</taxon>
        <taxon>Pterygota</taxon>
        <taxon>Neoptera</taxon>
        <taxon>Paraneoptera</taxon>
        <taxon>Hemiptera</taxon>
        <taxon>Auchenorrhyncha</taxon>
        <taxon>Membracoidea</taxon>
        <taxon>Cicadellidae</taxon>
        <taxon>Cicadellinae</taxon>
        <taxon>Proconiini</taxon>
        <taxon>Cuerna</taxon>
    </lineage>
</organism>
<dbReference type="InterPro" id="IPR050430">
    <property type="entry name" value="Peptidase_S1"/>
</dbReference>
<evidence type="ECO:0000313" key="7">
    <source>
        <dbReference type="EMBL" id="JAS44966.1"/>
    </source>
</evidence>
<dbReference type="EMBL" id="GECZ01024803">
    <property type="protein sequence ID" value="JAS44966.1"/>
    <property type="molecule type" value="Transcribed_RNA"/>
</dbReference>
<dbReference type="InterPro" id="IPR001254">
    <property type="entry name" value="Trypsin_dom"/>
</dbReference>
<gene>
    <name evidence="8" type="ORF">g.27962</name>
    <name evidence="7" type="ORF">g.27963</name>
</gene>
<dbReference type="PROSITE" id="PS50240">
    <property type="entry name" value="TRYPSIN_DOM"/>
    <property type="match status" value="1"/>
</dbReference>
<dbReference type="AlphaFoldDB" id="A0A1B6FJN0"/>
<evidence type="ECO:0000259" key="6">
    <source>
        <dbReference type="PROSITE" id="PS50240"/>
    </source>
</evidence>
<feature type="signal peptide" evidence="5">
    <location>
        <begin position="1"/>
        <end position="22"/>
    </location>
</feature>
<dbReference type="InterPro" id="IPR043504">
    <property type="entry name" value="Peptidase_S1_PA_chymotrypsin"/>
</dbReference>
<dbReference type="SUPFAM" id="SSF50494">
    <property type="entry name" value="Trypsin-like serine proteases"/>
    <property type="match status" value="1"/>
</dbReference>
<dbReference type="InterPro" id="IPR009003">
    <property type="entry name" value="Peptidase_S1_PA"/>
</dbReference>
<dbReference type="GO" id="GO:0006508">
    <property type="term" value="P:proteolysis"/>
    <property type="evidence" value="ECO:0007669"/>
    <property type="project" value="UniProtKB-KW"/>
</dbReference>
<dbReference type="EMBL" id="GECZ01019392">
    <property type="protein sequence ID" value="JAS50377.1"/>
    <property type="molecule type" value="Transcribed_RNA"/>
</dbReference>
<evidence type="ECO:0000256" key="5">
    <source>
        <dbReference type="SAM" id="SignalP"/>
    </source>
</evidence>
<dbReference type="SMART" id="SM00020">
    <property type="entry name" value="Tryp_SPc"/>
    <property type="match status" value="1"/>
</dbReference>
<keyword evidence="3" id="KW-0720">Serine protease</keyword>